<evidence type="ECO:0000313" key="3">
    <source>
        <dbReference type="EMBL" id="CAH1979194.1"/>
    </source>
</evidence>
<dbReference type="OrthoDB" id="6362223at2759"/>
<evidence type="ECO:0000313" key="4">
    <source>
        <dbReference type="Proteomes" id="UP001152888"/>
    </source>
</evidence>
<dbReference type="InterPro" id="IPR007527">
    <property type="entry name" value="Znf_SWIM"/>
</dbReference>
<sequence>KYIEFQKEYHCIHNTKPKRNTKPHEKHLNCNAKMIVTIKNKEMKRSNDVFLKKYPCEIFLRNTHNHSIYISSALKFRPPSQQLQEEFKLLFTKGHSPSTAYSLFKDELYENHNQRYNEIVADGSKCPTLKWVYDLYYQIFKREYEIESCTCYMGNRGGSCKHQLAVVTQFALNSQQFHPTLINSDFKELLHKVVYGVNCEIEGWYLNLNDTKANEVVKINNNSSAIEVPSCCSPDLHNIDINLNDIPPISTIEKDKIRGQLEHFVDLLMNRFENNFDEFNQPILKFLKNVESCKTNSSLTSALCTFGKYNGTGLPKIKSGKNIQGGNRIGVQPTAIMRRKSGLGGRNIARSGRPPKRLQLSDHAYSKEKNKHNFEVFNPDNKTAAPHCLEYCIAQNISLGKTHSKK</sequence>
<reference evidence="3" key="1">
    <citation type="submission" date="2022-03" db="EMBL/GenBank/DDBJ databases">
        <authorList>
            <person name="Sayadi A."/>
        </authorList>
    </citation>
    <scope>NUCLEOTIDE SEQUENCE</scope>
</reference>
<proteinExistence type="predicted"/>
<dbReference type="PROSITE" id="PS50966">
    <property type="entry name" value="ZF_SWIM"/>
    <property type="match status" value="1"/>
</dbReference>
<dbReference type="GO" id="GO:0008270">
    <property type="term" value="F:zinc ion binding"/>
    <property type="evidence" value="ECO:0007669"/>
    <property type="project" value="UniProtKB-KW"/>
</dbReference>
<dbReference type="PANTHER" id="PTHR35385">
    <property type="entry name" value="PROTEIN B, PUTATIVE-RELATED-RELATED"/>
    <property type="match status" value="1"/>
</dbReference>
<keyword evidence="1" id="KW-0863">Zinc-finger</keyword>
<keyword evidence="1" id="KW-0862">Zinc</keyword>
<keyword evidence="1" id="KW-0479">Metal-binding</keyword>
<organism evidence="3 4">
    <name type="scientific">Acanthoscelides obtectus</name>
    <name type="common">Bean weevil</name>
    <name type="synonym">Bruchus obtectus</name>
    <dbReference type="NCBI Taxonomy" id="200917"/>
    <lineage>
        <taxon>Eukaryota</taxon>
        <taxon>Metazoa</taxon>
        <taxon>Ecdysozoa</taxon>
        <taxon>Arthropoda</taxon>
        <taxon>Hexapoda</taxon>
        <taxon>Insecta</taxon>
        <taxon>Pterygota</taxon>
        <taxon>Neoptera</taxon>
        <taxon>Endopterygota</taxon>
        <taxon>Coleoptera</taxon>
        <taxon>Polyphaga</taxon>
        <taxon>Cucujiformia</taxon>
        <taxon>Chrysomeloidea</taxon>
        <taxon>Chrysomelidae</taxon>
        <taxon>Bruchinae</taxon>
        <taxon>Bruchini</taxon>
        <taxon>Acanthoscelides</taxon>
    </lineage>
</organism>
<evidence type="ECO:0000259" key="2">
    <source>
        <dbReference type="PROSITE" id="PS50966"/>
    </source>
</evidence>
<dbReference type="AlphaFoldDB" id="A0A9P0PBB1"/>
<dbReference type="EMBL" id="CAKOFQ010006876">
    <property type="protein sequence ID" value="CAH1979194.1"/>
    <property type="molecule type" value="Genomic_DNA"/>
</dbReference>
<evidence type="ECO:0000256" key="1">
    <source>
        <dbReference type="PROSITE-ProRule" id="PRU00325"/>
    </source>
</evidence>
<feature type="domain" description="SWIM-type" evidence="2">
    <location>
        <begin position="133"/>
        <end position="171"/>
    </location>
</feature>
<name>A0A9P0PBB1_ACAOB</name>
<protein>
    <recommendedName>
        <fullName evidence="2">SWIM-type domain-containing protein</fullName>
    </recommendedName>
</protein>
<comment type="caution">
    <text evidence="3">The sequence shown here is derived from an EMBL/GenBank/DDBJ whole genome shotgun (WGS) entry which is preliminary data.</text>
</comment>
<dbReference type="PANTHER" id="PTHR35385:SF2">
    <property type="entry name" value="PROTEIN B, PUTATIVE-RELATED"/>
    <property type="match status" value="1"/>
</dbReference>
<accession>A0A9P0PBB1</accession>
<feature type="non-terminal residue" evidence="3">
    <location>
        <position position="1"/>
    </location>
</feature>
<keyword evidence="4" id="KW-1185">Reference proteome</keyword>
<gene>
    <name evidence="3" type="ORF">ACAOBT_LOCUS13348</name>
</gene>
<dbReference type="Proteomes" id="UP001152888">
    <property type="component" value="Unassembled WGS sequence"/>
</dbReference>